<evidence type="ECO:0000256" key="1">
    <source>
        <dbReference type="ARBA" id="ARBA00023015"/>
    </source>
</evidence>
<dbReference type="OrthoDB" id="9799812at2"/>
<dbReference type="InterPro" id="IPR036388">
    <property type="entry name" value="WH-like_DNA-bd_sf"/>
</dbReference>
<dbReference type="GO" id="GO:0003700">
    <property type="term" value="F:DNA-binding transcription factor activity"/>
    <property type="evidence" value="ECO:0007669"/>
    <property type="project" value="InterPro"/>
</dbReference>
<gene>
    <name evidence="5" type="ORF">EV675_2059</name>
</gene>
<keyword evidence="1" id="KW-0805">Transcription regulation</keyword>
<dbReference type="AlphaFoldDB" id="A0A4Q7NMB4"/>
<keyword evidence="6" id="KW-1185">Reference proteome</keyword>
<feature type="domain" description="HTH gntR-type" evidence="4">
    <location>
        <begin position="16"/>
        <end position="83"/>
    </location>
</feature>
<dbReference type="InterPro" id="IPR036390">
    <property type="entry name" value="WH_DNA-bd_sf"/>
</dbReference>
<dbReference type="SMART" id="SM00345">
    <property type="entry name" value="HTH_GNTR"/>
    <property type="match status" value="1"/>
</dbReference>
<dbReference type="SUPFAM" id="SSF46785">
    <property type="entry name" value="Winged helix' DNA-binding domain"/>
    <property type="match status" value="1"/>
</dbReference>
<dbReference type="InterPro" id="IPR000524">
    <property type="entry name" value="Tscrpt_reg_HTH_GntR"/>
</dbReference>
<dbReference type="PANTHER" id="PTHR43537">
    <property type="entry name" value="TRANSCRIPTIONAL REGULATOR, GNTR FAMILY"/>
    <property type="match status" value="1"/>
</dbReference>
<dbReference type="EMBL" id="SGXC01000001">
    <property type="protein sequence ID" value="RZS86026.1"/>
    <property type="molecule type" value="Genomic_DNA"/>
</dbReference>
<evidence type="ECO:0000259" key="4">
    <source>
        <dbReference type="PROSITE" id="PS50949"/>
    </source>
</evidence>
<dbReference type="Gene3D" id="1.10.10.10">
    <property type="entry name" value="Winged helix-like DNA-binding domain superfamily/Winged helix DNA-binding domain"/>
    <property type="match status" value="1"/>
</dbReference>
<protein>
    <submittedName>
        <fullName evidence="5">DNA-binding GntR family transcriptional regulator</fullName>
    </submittedName>
</protein>
<evidence type="ECO:0000256" key="2">
    <source>
        <dbReference type="ARBA" id="ARBA00023125"/>
    </source>
</evidence>
<dbReference type="SUPFAM" id="SSF48008">
    <property type="entry name" value="GntR ligand-binding domain-like"/>
    <property type="match status" value="1"/>
</dbReference>
<dbReference type="Pfam" id="PF00392">
    <property type="entry name" value="GntR"/>
    <property type="match status" value="1"/>
</dbReference>
<dbReference type="CDD" id="cd07377">
    <property type="entry name" value="WHTH_GntR"/>
    <property type="match status" value="1"/>
</dbReference>
<evidence type="ECO:0000313" key="5">
    <source>
        <dbReference type="EMBL" id="RZS86026.1"/>
    </source>
</evidence>
<comment type="caution">
    <text evidence="5">The sequence shown here is derived from an EMBL/GenBank/DDBJ whole genome shotgun (WGS) entry which is preliminary data.</text>
</comment>
<dbReference type="InterPro" id="IPR011711">
    <property type="entry name" value="GntR_C"/>
</dbReference>
<dbReference type="InterPro" id="IPR008920">
    <property type="entry name" value="TF_FadR/GntR_C"/>
</dbReference>
<keyword evidence="2 5" id="KW-0238">DNA-binding</keyword>
<dbReference type="Proteomes" id="UP000292445">
    <property type="component" value="Unassembled WGS sequence"/>
</dbReference>
<dbReference type="PANTHER" id="PTHR43537:SF20">
    <property type="entry name" value="HTH-TYPE TRANSCRIPTIONAL REPRESSOR GLAR"/>
    <property type="match status" value="1"/>
</dbReference>
<dbReference type="SMART" id="SM00895">
    <property type="entry name" value="FCD"/>
    <property type="match status" value="1"/>
</dbReference>
<dbReference type="Gene3D" id="1.20.120.530">
    <property type="entry name" value="GntR ligand-binding domain-like"/>
    <property type="match status" value="1"/>
</dbReference>
<dbReference type="PROSITE" id="PS50949">
    <property type="entry name" value="HTH_GNTR"/>
    <property type="match status" value="1"/>
</dbReference>
<sequence>MLESNDSLPPGRTVPATLASQTYERLRRDIVDAHYAPGQKLGTRQLSERYDVGLAPLREALTRLSREGLVVQHDRRGFAVPNFGGAHLEELSRTRAWLNDIALRASIDYADQTWVQGLVQAYHRLTRLDRYLEGEAGPRENPEWEAAHRDFHTALIAGCRSRWMIDYCNQMFEASTYYRRYSRITAEHRKGRENEHERLFQAAVSLQADEAARLMRKHVMETAQRVQERLLAESARPGLRS</sequence>
<reference evidence="5 6" key="1">
    <citation type="submission" date="2019-02" db="EMBL/GenBank/DDBJ databases">
        <title>Genomic Encyclopedia of Type Strains, Phase IV (KMG-IV): sequencing the most valuable type-strain genomes for metagenomic binning, comparative biology and taxonomic classification.</title>
        <authorList>
            <person name="Goeker M."/>
        </authorList>
    </citation>
    <scope>NUCLEOTIDE SEQUENCE [LARGE SCALE GENOMIC DNA]</scope>
    <source>
        <strain evidence="5 6">K24</strain>
    </source>
</reference>
<evidence type="ECO:0000313" key="6">
    <source>
        <dbReference type="Proteomes" id="UP000292445"/>
    </source>
</evidence>
<keyword evidence="3" id="KW-0804">Transcription</keyword>
<accession>A0A4Q7NMB4</accession>
<proteinExistence type="predicted"/>
<name>A0A4Q7NMB4_9BURK</name>
<dbReference type="Pfam" id="PF07729">
    <property type="entry name" value="FCD"/>
    <property type="match status" value="1"/>
</dbReference>
<dbReference type="RefSeq" id="WP_130357155.1">
    <property type="nucleotide sequence ID" value="NZ_SGXC01000001.1"/>
</dbReference>
<evidence type="ECO:0000256" key="3">
    <source>
        <dbReference type="ARBA" id="ARBA00023163"/>
    </source>
</evidence>
<dbReference type="GO" id="GO:0003677">
    <property type="term" value="F:DNA binding"/>
    <property type="evidence" value="ECO:0007669"/>
    <property type="project" value="UniProtKB-KW"/>
</dbReference>
<organism evidence="5 6">
    <name type="scientific">Pigmentiphaga kullae</name>
    <dbReference type="NCBI Taxonomy" id="151784"/>
    <lineage>
        <taxon>Bacteria</taxon>
        <taxon>Pseudomonadati</taxon>
        <taxon>Pseudomonadota</taxon>
        <taxon>Betaproteobacteria</taxon>
        <taxon>Burkholderiales</taxon>
        <taxon>Alcaligenaceae</taxon>
        <taxon>Pigmentiphaga</taxon>
    </lineage>
</organism>